<evidence type="ECO:0000313" key="2">
    <source>
        <dbReference type="Proteomes" id="UP001057452"/>
    </source>
</evidence>
<protein>
    <submittedName>
        <fullName evidence="1">Uncharacterized protein</fullName>
    </submittedName>
</protein>
<dbReference type="EMBL" id="CM043793">
    <property type="protein sequence ID" value="KAI4821144.1"/>
    <property type="molecule type" value="Genomic_DNA"/>
</dbReference>
<feature type="non-terminal residue" evidence="1">
    <location>
        <position position="1"/>
    </location>
</feature>
<dbReference type="Proteomes" id="UP001057452">
    <property type="component" value="Chromosome 9"/>
</dbReference>
<reference evidence="1" key="1">
    <citation type="submission" date="2022-05" db="EMBL/GenBank/DDBJ databases">
        <title>Chromosome-level genome of Chaenocephalus aceratus.</title>
        <authorList>
            <person name="Park H."/>
        </authorList>
    </citation>
    <scope>NUCLEOTIDE SEQUENCE</scope>
    <source>
        <strain evidence="1">KU_202001</strain>
    </source>
</reference>
<accession>A0ACB9X4E8</accession>
<keyword evidence="2" id="KW-1185">Reference proteome</keyword>
<sequence length="728" mass="82344">RDRFVKLLDQLHNSLRIDLSITTSPASSKPRLHDLKSTVDLLTSITFFRMKVLELPSPPRAANVVRDCVKACLNSTYEYIFNNCQELFNRQFQPAVPPNLEFWPKLITLIVSIIEEDKNSYTTIINQFPQELDVGKVSAEVIWRLFSQDMKYALEGGSSSFVLAWLAENEEVSMEFMHGALERDKREGFQQTSEHALFSCSVVDIFTQLNQSFEIIKKRTALTRCGRMTTITKVLLQYCVVLAKSFPSYCEKEKIPCVLMNNIQQMRVLLEKMFESMGAKQLTAEEDRLENEEEPEELDEEAITDNEGEDDMSACSDSEGSEVDNKEKENKDESSGYDDSEEEQEKLDKEKLDTEAADILNDLQVKLNTFLDNFSMGFAKSFQARINGCMRQMAELLYQIKGPPNHNTAEADADNMLRPLMEFLDGNLSIFADVCEKTVLKRILKDLWKIVLSSLEKTIVLPQSNDSLGAQLLTAAKGLSRLKGGGEAKSLTPKQCIIMDAGLETIKQYFHAGGNGLKKAFVEKSPELASLRYALSLYSQSTDALIKTFVTTQHSQVLDGMGIRITGNEKIRPDRGSGIEKPIGEAILQIDMMLGKERKIIVKVIAVNDMKWQTSGMFRPFVDVSMVGPFLADKKRKFTTKSKNNSWSAKFNEAFQFVLGKESPDCYELQVTVKDYCFGRADRVVGMAVIQLRDIADRKSCVCCGLRTKWPKEFVKLKSETRPVEEGR</sequence>
<evidence type="ECO:0000313" key="1">
    <source>
        <dbReference type="EMBL" id="KAI4821144.1"/>
    </source>
</evidence>
<gene>
    <name evidence="1" type="ORF">KUCAC02_029092</name>
</gene>
<proteinExistence type="predicted"/>
<organism evidence="1 2">
    <name type="scientific">Chaenocephalus aceratus</name>
    <name type="common">Blackfin icefish</name>
    <name type="synonym">Chaenichthys aceratus</name>
    <dbReference type="NCBI Taxonomy" id="36190"/>
    <lineage>
        <taxon>Eukaryota</taxon>
        <taxon>Metazoa</taxon>
        <taxon>Chordata</taxon>
        <taxon>Craniata</taxon>
        <taxon>Vertebrata</taxon>
        <taxon>Euteleostomi</taxon>
        <taxon>Actinopterygii</taxon>
        <taxon>Neopterygii</taxon>
        <taxon>Teleostei</taxon>
        <taxon>Neoteleostei</taxon>
        <taxon>Acanthomorphata</taxon>
        <taxon>Eupercaria</taxon>
        <taxon>Perciformes</taxon>
        <taxon>Notothenioidei</taxon>
        <taxon>Channichthyidae</taxon>
        <taxon>Chaenocephalus</taxon>
    </lineage>
</organism>
<name>A0ACB9X4E8_CHAAC</name>
<comment type="caution">
    <text evidence="1">The sequence shown here is derived from an EMBL/GenBank/DDBJ whole genome shotgun (WGS) entry which is preliminary data.</text>
</comment>